<gene>
    <name evidence="1" type="ORF">SAMN04487820_111214</name>
</gene>
<reference evidence="2" key="1">
    <citation type="submission" date="2016-10" db="EMBL/GenBank/DDBJ databases">
        <authorList>
            <person name="Varghese N."/>
            <person name="Submissions S."/>
        </authorList>
    </citation>
    <scope>NUCLEOTIDE SEQUENCE [LARGE SCALE GENOMIC DNA]</scope>
    <source>
        <strain evidence="2">DSM 45460</strain>
    </source>
</reference>
<dbReference type="Proteomes" id="UP000199213">
    <property type="component" value="Unassembled WGS sequence"/>
</dbReference>
<protein>
    <submittedName>
        <fullName evidence="1">Uncharacterized protein</fullName>
    </submittedName>
</protein>
<accession>A0A1G9EA02</accession>
<dbReference type="AlphaFoldDB" id="A0A1G9EA02"/>
<evidence type="ECO:0000313" key="1">
    <source>
        <dbReference type="EMBL" id="SDK72957.1"/>
    </source>
</evidence>
<dbReference type="EMBL" id="FNFM01000011">
    <property type="protein sequence ID" value="SDK72957.1"/>
    <property type="molecule type" value="Genomic_DNA"/>
</dbReference>
<proteinExistence type="predicted"/>
<keyword evidence="2" id="KW-1185">Reference proteome</keyword>
<organism evidence="1 2">
    <name type="scientific">Actinopolyspora mzabensis</name>
    <dbReference type="NCBI Taxonomy" id="995066"/>
    <lineage>
        <taxon>Bacteria</taxon>
        <taxon>Bacillati</taxon>
        <taxon>Actinomycetota</taxon>
        <taxon>Actinomycetes</taxon>
        <taxon>Actinopolysporales</taxon>
        <taxon>Actinopolysporaceae</taxon>
        <taxon>Actinopolyspora</taxon>
    </lineage>
</organism>
<sequence length="62" mass="6789">MGLRGNSDDIHKMAKKVDASMSTLNQALRKFGVPKGLGSSLKNLKTRTGDVISQLEMSQRNQ</sequence>
<evidence type="ECO:0000313" key="2">
    <source>
        <dbReference type="Proteomes" id="UP000199213"/>
    </source>
</evidence>
<name>A0A1G9EA02_ACTMZ</name>